<sequence length="326" mass="35288">MYGELPMFFPRAAPLARVKPLRCDLFSLPSPDRFLLSAMKPELLVKEDNNELNRLRSRYSKLRRRGSRAACSKACRYDTSCVAAAAVQHAAKRAGTIQAASPRQPCSMQQSVQVRYSKLRRRGSLAACSKACWYDTSGVAAAAVEHAAKRAGTIQAASPRQPCSMQQSEQVRYKLRRRGSRGACSKACRYDTSCVAAAAVQHAAKRAGTIQAASPRQPCSMQQSVQVRYKLRRRGSRAACSKACRYDTSCVAAAAVQHAAKSAGTIQQAASPRQPCSMQQSVQAQQMAAAAAAQQAALQQAALQQQQVPRPPHPPAYPAAAAMPRR</sequence>
<feature type="region of interest" description="Disordered" evidence="1">
    <location>
        <begin position="302"/>
        <end position="326"/>
    </location>
</feature>
<protein>
    <submittedName>
        <fullName evidence="2">Mediator of RNA polymerase II transcription subunit 28</fullName>
    </submittedName>
</protein>
<dbReference type="Proteomes" id="UP000037510">
    <property type="component" value="Unassembled WGS sequence"/>
</dbReference>
<organism evidence="2 3">
    <name type="scientific">Operophtera brumata</name>
    <name type="common">Winter moth</name>
    <name type="synonym">Phalaena brumata</name>
    <dbReference type="NCBI Taxonomy" id="104452"/>
    <lineage>
        <taxon>Eukaryota</taxon>
        <taxon>Metazoa</taxon>
        <taxon>Ecdysozoa</taxon>
        <taxon>Arthropoda</taxon>
        <taxon>Hexapoda</taxon>
        <taxon>Insecta</taxon>
        <taxon>Pterygota</taxon>
        <taxon>Neoptera</taxon>
        <taxon>Endopterygota</taxon>
        <taxon>Lepidoptera</taxon>
        <taxon>Glossata</taxon>
        <taxon>Ditrysia</taxon>
        <taxon>Geometroidea</taxon>
        <taxon>Geometridae</taxon>
        <taxon>Larentiinae</taxon>
        <taxon>Operophtera</taxon>
    </lineage>
</organism>
<comment type="caution">
    <text evidence="2">The sequence shown here is derived from an EMBL/GenBank/DDBJ whole genome shotgun (WGS) entry which is preliminary data.</text>
</comment>
<evidence type="ECO:0000313" key="2">
    <source>
        <dbReference type="EMBL" id="KOB77033.1"/>
    </source>
</evidence>
<accession>A0A0L7LNB0</accession>
<keyword evidence="3" id="KW-1185">Reference proteome</keyword>
<name>A0A0L7LNB0_OPEBR</name>
<proteinExistence type="predicted"/>
<evidence type="ECO:0000313" key="3">
    <source>
        <dbReference type="Proteomes" id="UP000037510"/>
    </source>
</evidence>
<dbReference type="AlphaFoldDB" id="A0A0L7LNB0"/>
<gene>
    <name evidence="2" type="ORF">OBRU01_01158</name>
</gene>
<evidence type="ECO:0000256" key="1">
    <source>
        <dbReference type="SAM" id="MobiDB-lite"/>
    </source>
</evidence>
<reference evidence="2 3" key="1">
    <citation type="journal article" date="2015" name="Genome Biol. Evol.">
        <title>The genome of winter moth (Operophtera brumata) provides a genomic perspective on sexual dimorphism and phenology.</title>
        <authorList>
            <person name="Derks M.F."/>
            <person name="Smit S."/>
            <person name="Salis L."/>
            <person name="Schijlen E."/>
            <person name="Bossers A."/>
            <person name="Mateman C."/>
            <person name="Pijl A.S."/>
            <person name="de Ridder D."/>
            <person name="Groenen M.A."/>
            <person name="Visser M.E."/>
            <person name="Megens H.J."/>
        </authorList>
    </citation>
    <scope>NUCLEOTIDE SEQUENCE [LARGE SCALE GENOMIC DNA]</scope>
    <source>
        <strain evidence="2">WM2013NL</strain>
        <tissue evidence="2">Head and thorax</tissue>
    </source>
</reference>
<dbReference type="EMBL" id="JTDY01000470">
    <property type="protein sequence ID" value="KOB77033.1"/>
    <property type="molecule type" value="Genomic_DNA"/>
</dbReference>